<keyword evidence="2" id="KW-0677">Repeat</keyword>
<comment type="similarity">
    <text evidence="1">Belongs to the PPR family. PCMP-H subfamily.</text>
</comment>
<comment type="caution">
    <text evidence="5">The sequence shown here is derived from an EMBL/GenBank/DDBJ whole genome shotgun (WGS) entry which is preliminary data.</text>
</comment>
<dbReference type="GO" id="GO:0003723">
    <property type="term" value="F:RNA binding"/>
    <property type="evidence" value="ECO:0007669"/>
    <property type="project" value="InterPro"/>
</dbReference>
<feature type="repeat" description="PPR" evidence="3">
    <location>
        <begin position="201"/>
        <end position="235"/>
    </location>
</feature>
<evidence type="ECO:0000256" key="1">
    <source>
        <dbReference type="ARBA" id="ARBA00006643"/>
    </source>
</evidence>
<dbReference type="AlphaFoldDB" id="A0A922G4M2"/>
<dbReference type="GO" id="GO:0009451">
    <property type="term" value="P:RNA modification"/>
    <property type="evidence" value="ECO:0007669"/>
    <property type="project" value="InterPro"/>
</dbReference>
<sequence>MLKRIPCPRISFFDKLAYDAKTLASSIKIQPQQHNMNDHLILESQSHPSQSRSNVTDPRVVHAQAIVAANTDRSVYNNLITLYSKSDLLSYSLRLFHQIPSPNVVSWTALISAHANSILSLHHFVSMLRHPTFPNQRTFASLFKTCTALPSFSFGLGLHSLALKLSVSSEPFSGSALVNFYSKYRLPNEARKALDDITHRDEVCYSAIIVGLAQNSRPIDALSMFAEMRACDVASTIYSVSGSLRAVAEIAAWEQCKIIHAHAVVTGLDSNVIVGSALIDGYGRAGFISDAREVFDENFPVMNIVGWNALMAGYAQHGDNNMTLRLFNSMEARGLVPDEYSFLAVLTSFCNAGLAVESEQWMNRMKVDYGLEPGLEHYTCLVGALGRAGRLQEAERLAMTIPFVPDAAVWRSLLSSCAYHGAADMAWTMARRLLELNPHDDSAYVIAANVLSVAGRWDEVAEVRKMMKDRGVKKEGGRSWVEVQGKVHVFLAGDRRHERTEEIYEKLAELMEEIEKLGYVPVWKEMLREVGEGEKREALWYHSEKLAVAFGVVSGAAPPGKALRIVKNLRICRDCHEAFKYFSRILEKEIIVRDVNRYHRFSYGSCSCGDIW</sequence>
<dbReference type="Proteomes" id="UP000811246">
    <property type="component" value="Chromosome 1"/>
</dbReference>
<dbReference type="InterPro" id="IPR032867">
    <property type="entry name" value="DYW_dom"/>
</dbReference>
<evidence type="ECO:0000313" key="5">
    <source>
        <dbReference type="EMBL" id="KAG6732432.1"/>
    </source>
</evidence>
<dbReference type="InterPro" id="IPR046848">
    <property type="entry name" value="E_motif"/>
</dbReference>
<accession>A0A922G4M2</accession>
<dbReference type="InterPro" id="IPR046960">
    <property type="entry name" value="PPR_At4g14850-like_plant"/>
</dbReference>
<feature type="repeat" description="PPR" evidence="3">
    <location>
        <begin position="440"/>
        <end position="474"/>
    </location>
</feature>
<protein>
    <recommendedName>
        <fullName evidence="4">DYW domain-containing protein</fullName>
    </recommendedName>
</protein>
<dbReference type="EMBL" id="CM031825">
    <property type="protein sequence ID" value="KAG6732432.1"/>
    <property type="molecule type" value="Genomic_DNA"/>
</dbReference>
<dbReference type="Pfam" id="PF01535">
    <property type="entry name" value="PPR"/>
    <property type="match status" value="4"/>
</dbReference>
<feature type="repeat" description="PPR" evidence="3">
    <location>
        <begin position="303"/>
        <end position="337"/>
    </location>
</feature>
<evidence type="ECO:0000313" key="6">
    <source>
        <dbReference type="Proteomes" id="UP000811246"/>
    </source>
</evidence>
<dbReference type="FunFam" id="1.25.40.10:FF:001093">
    <property type="entry name" value="Pentatricopeptide repeat-containing protein At2g34400"/>
    <property type="match status" value="1"/>
</dbReference>
<dbReference type="PANTHER" id="PTHR47926">
    <property type="entry name" value="PENTATRICOPEPTIDE REPEAT-CONTAINING PROTEIN"/>
    <property type="match status" value="1"/>
</dbReference>
<gene>
    <name evidence="5" type="ORF">I3842_01G177600</name>
</gene>
<dbReference type="InterPro" id="IPR002885">
    <property type="entry name" value="PPR_rpt"/>
</dbReference>
<dbReference type="Pfam" id="PF20431">
    <property type="entry name" value="E_motif"/>
    <property type="match status" value="1"/>
</dbReference>
<dbReference type="Pfam" id="PF13041">
    <property type="entry name" value="PPR_2"/>
    <property type="match status" value="1"/>
</dbReference>
<proteinExistence type="inferred from homology"/>
<dbReference type="PANTHER" id="PTHR47926:SF464">
    <property type="entry name" value="DYW DOMAIN-CONTAINING PROTEIN"/>
    <property type="match status" value="1"/>
</dbReference>
<dbReference type="Pfam" id="PF14432">
    <property type="entry name" value="DYW_deaminase"/>
    <property type="match status" value="1"/>
</dbReference>
<evidence type="ECO:0000259" key="4">
    <source>
        <dbReference type="Pfam" id="PF14432"/>
    </source>
</evidence>
<dbReference type="PROSITE" id="PS51375">
    <property type="entry name" value="PPR"/>
    <property type="match status" value="3"/>
</dbReference>
<reference evidence="5" key="1">
    <citation type="submission" date="2021-01" db="EMBL/GenBank/DDBJ databases">
        <authorList>
            <person name="Lovell J.T."/>
            <person name="Bentley N."/>
            <person name="Bhattarai G."/>
            <person name="Jenkins J.W."/>
            <person name="Sreedasyam A."/>
            <person name="Alarcon Y."/>
            <person name="Bock C."/>
            <person name="Boston L."/>
            <person name="Carlson J."/>
            <person name="Cervantes K."/>
            <person name="Clermont K."/>
            <person name="Krom N."/>
            <person name="Kubenka K."/>
            <person name="Mamidi S."/>
            <person name="Mattison C."/>
            <person name="Monteros M."/>
            <person name="Pisani C."/>
            <person name="Plott C."/>
            <person name="Rajasekar S."/>
            <person name="Rhein H.S."/>
            <person name="Rohla C."/>
            <person name="Song M."/>
            <person name="Hilaire R.S."/>
            <person name="Shu S."/>
            <person name="Wells L."/>
            <person name="Wang X."/>
            <person name="Webber J."/>
            <person name="Heerema R.J."/>
            <person name="Klein P."/>
            <person name="Conner P."/>
            <person name="Grauke L."/>
            <person name="Grimwood J."/>
            <person name="Schmutz J."/>
            <person name="Randall J.J."/>
        </authorList>
    </citation>
    <scope>NUCLEOTIDE SEQUENCE</scope>
    <source>
        <tissue evidence="5">Leaf</tissue>
    </source>
</reference>
<dbReference type="NCBIfam" id="TIGR00756">
    <property type="entry name" value="PPR"/>
    <property type="match status" value="2"/>
</dbReference>
<organism evidence="5 6">
    <name type="scientific">Carya illinoinensis</name>
    <name type="common">Pecan</name>
    <dbReference type="NCBI Taxonomy" id="32201"/>
    <lineage>
        <taxon>Eukaryota</taxon>
        <taxon>Viridiplantae</taxon>
        <taxon>Streptophyta</taxon>
        <taxon>Embryophyta</taxon>
        <taxon>Tracheophyta</taxon>
        <taxon>Spermatophyta</taxon>
        <taxon>Magnoliopsida</taxon>
        <taxon>eudicotyledons</taxon>
        <taxon>Gunneridae</taxon>
        <taxon>Pentapetalae</taxon>
        <taxon>rosids</taxon>
        <taxon>fabids</taxon>
        <taxon>Fagales</taxon>
        <taxon>Juglandaceae</taxon>
        <taxon>Carya</taxon>
    </lineage>
</organism>
<name>A0A922G4M2_CARIL</name>
<feature type="domain" description="DYW" evidence="4">
    <location>
        <begin position="518"/>
        <end position="612"/>
    </location>
</feature>
<dbReference type="GO" id="GO:0008270">
    <property type="term" value="F:zinc ion binding"/>
    <property type="evidence" value="ECO:0007669"/>
    <property type="project" value="InterPro"/>
</dbReference>
<evidence type="ECO:0000256" key="3">
    <source>
        <dbReference type="PROSITE-ProRule" id="PRU00708"/>
    </source>
</evidence>
<evidence type="ECO:0000256" key="2">
    <source>
        <dbReference type="ARBA" id="ARBA00022737"/>
    </source>
</evidence>